<evidence type="ECO:0000313" key="7">
    <source>
        <dbReference type="EMBL" id="KAL0636876.1"/>
    </source>
</evidence>
<keyword evidence="3" id="KW-0256">Endoplasmic reticulum</keyword>
<name>A0ABR3GLS2_9PEZI</name>
<dbReference type="Pfam" id="PF11712">
    <property type="entry name" value="Vma12"/>
    <property type="match status" value="1"/>
</dbReference>
<gene>
    <name evidence="7" type="ORF">Q9L58_004097</name>
</gene>
<comment type="caution">
    <text evidence="7">The sequence shown here is derived from an EMBL/GenBank/DDBJ whole genome shotgun (WGS) entry which is preliminary data.</text>
</comment>
<evidence type="ECO:0000313" key="8">
    <source>
        <dbReference type="Proteomes" id="UP001447188"/>
    </source>
</evidence>
<dbReference type="InterPro" id="IPR021013">
    <property type="entry name" value="ATPase_Vma12"/>
</dbReference>
<evidence type="ECO:0000256" key="3">
    <source>
        <dbReference type="ARBA" id="ARBA00022824"/>
    </source>
</evidence>
<evidence type="ECO:0000256" key="4">
    <source>
        <dbReference type="ARBA" id="ARBA00022989"/>
    </source>
</evidence>
<protein>
    <submittedName>
        <fullName evidence="7">Uncharacterized protein</fullName>
    </submittedName>
</protein>
<comment type="subcellular location">
    <subcellularLocation>
        <location evidence="1">Endoplasmic reticulum membrane</location>
        <topology evidence="1">Multi-pass membrane protein</topology>
    </subcellularLocation>
</comment>
<feature type="non-terminal residue" evidence="7">
    <location>
        <position position="109"/>
    </location>
</feature>
<sequence>MPPSQTSRAPDVEYEDDEYTYKDLKRHMSIIANILLSTVATSAEVWTVASSWDVAERLELAFTCSPVVCVVEVVIFGDYLRRIDDSKRQERKRAKKEENPVINTWELGS</sequence>
<organism evidence="7 8">
    <name type="scientific">Discina gigas</name>
    <dbReference type="NCBI Taxonomy" id="1032678"/>
    <lineage>
        <taxon>Eukaryota</taxon>
        <taxon>Fungi</taxon>
        <taxon>Dikarya</taxon>
        <taxon>Ascomycota</taxon>
        <taxon>Pezizomycotina</taxon>
        <taxon>Pezizomycetes</taxon>
        <taxon>Pezizales</taxon>
        <taxon>Discinaceae</taxon>
        <taxon>Discina</taxon>
    </lineage>
</organism>
<keyword evidence="2 6" id="KW-0812">Transmembrane</keyword>
<accession>A0ABR3GLS2</accession>
<dbReference type="Proteomes" id="UP001447188">
    <property type="component" value="Unassembled WGS sequence"/>
</dbReference>
<keyword evidence="5 6" id="KW-0472">Membrane</keyword>
<feature type="transmembrane region" description="Helical" evidence="6">
    <location>
        <begin position="30"/>
        <end position="48"/>
    </location>
</feature>
<keyword evidence="4 6" id="KW-1133">Transmembrane helix</keyword>
<reference evidence="7 8" key="1">
    <citation type="submission" date="2024-02" db="EMBL/GenBank/DDBJ databases">
        <title>Discinaceae phylogenomics.</title>
        <authorList>
            <person name="Dirks A.C."/>
            <person name="James T.Y."/>
        </authorList>
    </citation>
    <scope>NUCLEOTIDE SEQUENCE [LARGE SCALE GENOMIC DNA]</scope>
    <source>
        <strain evidence="7 8">ACD0624</strain>
    </source>
</reference>
<evidence type="ECO:0000256" key="5">
    <source>
        <dbReference type="ARBA" id="ARBA00023136"/>
    </source>
</evidence>
<keyword evidence="8" id="KW-1185">Reference proteome</keyword>
<dbReference type="PANTHER" id="PTHR31394:SF1">
    <property type="entry name" value="TRANSMEMBRANE PROTEIN 199"/>
    <property type="match status" value="1"/>
</dbReference>
<proteinExistence type="predicted"/>
<evidence type="ECO:0000256" key="2">
    <source>
        <dbReference type="ARBA" id="ARBA00022692"/>
    </source>
</evidence>
<feature type="transmembrane region" description="Helical" evidence="6">
    <location>
        <begin position="60"/>
        <end position="80"/>
    </location>
</feature>
<evidence type="ECO:0000256" key="1">
    <source>
        <dbReference type="ARBA" id="ARBA00004477"/>
    </source>
</evidence>
<evidence type="ECO:0000256" key="6">
    <source>
        <dbReference type="SAM" id="Phobius"/>
    </source>
</evidence>
<dbReference type="EMBL" id="JBBBZM010000042">
    <property type="protein sequence ID" value="KAL0636876.1"/>
    <property type="molecule type" value="Genomic_DNA"/>
</dbReference>
<dbReference type="PANTHER" id="PTHR31394">
    <property type="entry name" value="TRANSMEMBRANE PROTEIN 199"/>
    <property type="match status" value="1"/>
</dbReference>